<dbReference type="Pfam" id="PF14175">
    <property type="entry name" value="YaaC"/>
    <property type="match status" value="1"/>
</dbReference>
<gene>
    <name evidence="1" type="ORF">C8D93_102466</name>
</gene>
<keyword evidence="2" id="KW-1185">Reference proteome</keyword>
<evidence type="ECO:0000313" key="1">
    <source>
        <dbReference type="EMBL" id="PXV70607.1"/>
    </source>
</evidence>
<proteinExistence type="predicted"/>
<evidence type="ECO:0000313" key="2">
    <source>
        <dbReference type="Proteomes" id="UP000248330"/>
    </source>
</evidence>
<organism evidence="1 2">
    <name type="scientific">Sinimarinibacterium flocculans</name>
    <dbReference type="NCBI Taxonomy" id="985250"/>
    <lineage>
        <taxon>Bacteria</taxon>
        <taxon>Pseudomonadati</taxon>
        <taxon>Pseudomonadota</taxon>
        <taxon>Gammaproteobacteria</taxon>
        <taxon>Nevskiales</taxon>
        <taxon>Nevskiaceae</taxon>
        <taxon>Sinimarinibacterium</taxon>
    </lineage>
</organism>
<dbReference type="Proteomes" id="UP000248330">
    <property type="component" value="Unassembled WGS sequence"/>
</dbReference>
<dbReference type="EMBL" id="QICN01000002">
    <property type="protein sequence ID" value="PXV70607.1"/>
    <property type="molecule type" value="Genomic_DNA"/>
</dbReference>
<comment type="caution">
    <text evidence="1">The sequence shown here is derived from an EMBL/GenBank/DDBJ whole genome shotgun (WGS) entry which is preliminary data.</text>
</comment>
<dbReference type="AlphaFoldDB" id="A0A318EDF6"/>
<reference evidence="1 2" key="1">
    <citation type="submission" date="2018-04" db="EMBL/GenBank/DDBJ databases">
        <title>Genomic Encyclopedia of Type Strains, Phase IV (KMG-IV): sequencing the most valuable type-strain genomes for metagenomic binning, comparative biology and taxonomic classification.</title>
        <authorList>
            <person name="Goeker M."/>
        </authorList>
    </citation>
    <scope>NUCLEOTIDE SEQUENCE [LARGE SCALE GENOMIC DNA]</scope>
    <source>
        <strain evidence="1 2">DSM 104150</strain>
    </source>
</reference>
<protein>
    <submittedName>
        <fullName evidence="1">YaaC-like protein</fullName>
    </submittedName>
</protein>
<dbReference type="InterPro" id="IPR026988">
    <property type="entry name" value="YaaC-like"/>
</dbReference>
<sequence length="153" mass="17483">MTYSESGGFHAKVSAKYLDSFKDSYADLGFSLTRSGDWFDLKCDSGTFKSHPPQYMHTYVHKMFGSIPSLHLVKPLSSESRYSQMAITYMLSYILGMLSRYFPTHWIALLSGEKGDEVWPAIHATQRYVYQSFPELVIEFIHDKLDTPSTASE</sequence>
<accession>A0A318EDF6</accession>
<name>A0A318EDF6_9GAMM</name>